<evidence type="ECO:0000256" key="1">
    <source>
        <dbReference type="SAM" id="Phobius"/>
    </source>
</evidence>
<name>A0A4Q8BJQ0_9ACTN</name>
<dbReference type="AlphaFoldDB" id="A0A4Q8BJQ0"/>
<keyword evidence="1" id="KW-0472">Membrane</keyword>
<sequence>MPPPWQPPTARRAKRIPEDQPFIARPSLRKRALALGGLTLLIGLVIACPMGLAASSENGGAEILLAVPLIMFFFALVVGLQLWLVSSGGPVLAVGPAGLWIKTRPTRGQAIWLPWEAIDQIYRRRWGLEKMLCVRARDPRAGGDLGAFTALDAGMQQAFFGTGFTATVNFADRSEQEIMAAVLRYSAGRCRVA</sequence>
<evidence type="ECO:0000313" key="2">
    <source>
        <dbReference type="EMBL" id="RZU78108.1"/>
    </source>
</evidence>
<feature type="transmembrane region" description="Helical" evidence="1">
    <location>
        <begin position="32"/>
        <end position="52"/>
    </location>
</feature>
<organism evidence="2 3">
    <name type="scientific">Micromonospora kangleipakensis</name>
    <dbReference type="NCBI Taxonomy" id="1077942"/>
    <lineage>
        <taxon>Bacteria</taxon>
        <taxon>Bacillati</taxon>
        <taxon>Actinomycetota</taxon>
        <taxon>Actinomycetes</taxon>
        <taxon>Micromonosporales</taxon>
        <taxon>Micromonosporaceae</taxon>
        <taxon>Micromonospora</taxon>
    </lineage>
</organism>
<gene>
    <name evidence="2" type="ORF">EV384_6860</name>
</gene>
<feature type="transmembrane region" description="Helical" evidence="1">
    <location>
        <begin position="64"/>
        <end position="85"/>
    </location>
</feature>
<keyword evidence="3" id="KW-1185">Reference proteome</keyword>
<evidence type="ECO:0000313" key="3">
    <source>
        <dbReference type="Proteomes" id="UP000294114"/>
    </source>
</evidence>
<dbReference type="EMBL" id="SHLD01000001">
    <property type="protein sequence ID" value="RZU78108.1"/>
    <property type="molecule type" value="Genomic_DNA"/>
</dbReference>
<keyword evidence="1" id="KW-1133">Transmembrane helix</keyword>
<proteinExistence type="predicted"/>
<keyword evidence="1" id="KW-0812">Transmembrane</keyword>
<comment type="caution">
    <text evidence="2">The sequence shown here is derived from an EMBL/GenBank/DDBJ whole genome shotgun (WGS) entry which is preliminary data.</text>
</comment>
<protein>
    <submittedName>
        <fullName evidence="2">Uncharacterized protein</fullName>
    </submittedName>
</protein>
<accession>A0A4Q8BJQ0</accession>
<dbReference type="Proteomes" id="UP000294114">
    <property type="component" value="Unassembled WGS sequence"/>
</dbReference>
<reference evidence="2 3" key="1">
    <citation type="submission" date="2019-02" db="EMBL/GenBank/DDBJ databases">
        <title>Sequencing the genomes of 1000 actinobacteria strains.</title>
        <authorList>
            <person name="Klenk H.-P."/>
        </authorList>
    </citation>
    <scope>NUCLEOTIDE SEQUENCE [LARGE SCALE GENOMIC DNA]</scope>
    <source>
        <strain evidence="2 3">DSM 45612</strain>
    </source>
</reference>